<dbReference type="SUPFAM" id="SSF57756">
    <property type="entry name" value="Retrovirus zinc finger-like domains"/>
    <property type="match status" value="1"/>
</dbReference>
<dbReference type="AlphaFoldDB" id="A0A833VGM7"/>
<evidence type="ECO:0000313" key="5">
    <source>
        <dbReference type="Proteomes" id="UP000623129"/>
    </source>
</evidence>
<keyword evidence="5" id="KW-1185">Reference proteome</keyword>
<feature type="region of interest" description="Disordered" evidence="2">
    <location>
        <begin position="1"/>
        <end position="45"/>
    </location>
</feature>
<evidence type="ECO:0000256" key="1">
    <source>
        <dbReference type="PROSITE-ProRule" id="PRU00047"/>
    </source>
</evidence>
<dbReference type="Pfam" id="PF00098">
    <property type="entry name" value="zf-CCHC"/>
    <property type="match status" value="1"/>
</dbReference>
<name>A0A833VGM7_9POAL</name>
<evidence type="ECO:0000313" key="4">
    <source>
        <dbReference type="EMBL" id="KAF3339267.1"/>
    </source>
</evidence>
<protein>
    <submittedName>
        <fullName evidence="4">Gag polyprotein</fullName>
    </submittedName>
</protein>
<proteinExistence type="predicted"/>
<dbReference type="InterPro" id="IPR001878">
    <property type="entry name" value="Znf_CCHC"/>
</dbReference>
<dbReference type="GO" id="GO:0003676">
    <property type="term" value="F:nucleic acid binding"/>
    <property type="evidence" value="ECO:0007669"/>
    <property type="project" value="InterPro"/>
</dbReference>
<dbReference type="InterPro" id="IPR036875">
    <property type="entry name" value="Znf_CCHC_sf"/>
</dbReference>
<dbReference type="GO" id="GO:0008270">
    <property type="term" value="F:zinc ion binding"/>
    <property type="evidence" value="ECO:0007669"/>
    <property type="project" value="UniProtKB-KW"/>
</dbReference>
<dbReference type="Proteomes" id="UP000623129">
    <property type="component" value="Unassembled WGS sequence"/>
</dbReference>
<reference evidence="4" key="1">
    <citation type="submission" date="2020-01" db="EMBL/GenBank/DDBJ databases">
        <title>Genome sequence of Kobresia littledalei, the first chromosome-level genome in the family Cyperaceae.</title>
        <authorList>
            <person name="Qu G."/>
        </authorList>
    </citation>
    <scope>NUCLEOTIDE SEQUENCE</scope>
    <source>
        <strain evidence="4">C.B.Clarke</strain>
        <tissue evidence="4">Leaf</tissue>
    </source>
</reference>
<keyword evidence="1" id="KW-0479">Metal-binding</keyword>
<evidence type="ECO:0000259" key="3">
    <source>
        <dbReference type="PROSITE" id="PS50158"/>
    </source>
</evidence>
<dbReference type="Gene3D" id="4.10.60.10">
    <property type="entry name" value="Zinc finger, CCHC-type"/>
    <property type="match status" value="1"/>
</dbReference>
<accession>A0A833VGM7</accession>
<feature type="domain" description="CCHC-type" evidence="3">
    <location>
        <begin position="105"/>
        <end position="120"/>
    </location>
</feature>
<sequence>MADRNSFSLLSGLDPNSLREFPPLPSSSATMAIGPSHGPPKSDLPFSYRQSLLQPADYSETTRQKVTSHWKPKNAALMSTITRGALVRTTIEKLRASSSPSSPVCFKCADKGHTAVECRNLALCFLCNKFGHRSTSCRSVTTNPPSPRRAPVRASSFLLPSSSQPPLLPLPSVHTLQTKPMTSASMKAPIRTLYCTEASDLEEQAFQRSFFLTDTQGWGAFKIETALSKLVKHFQWVASRFDEHRYLIEAPSPQWLNATLSRGHVLLDNVHFKISP</sequence>
<comment type="caution">
    <text evidence="4">The sequence shown here is derived from an EMBL/GenBank/DDBJ whole genome shotgun (WGS) entry which is preliminary data.</text>
</comment>
<evidence type="ECO:0000256" key="2">
    <source>
        <dbReference type="SAM" id="MobiDB-lite"/>
    </source>
</evidence>
<dbReference type="PROSITE" id="PS50158">
    <property type="entry name" value="ZF_CCHC"/>
    <property type="match status" value="1"/>
</dbReference>
<organism evidence="4 5">
    <name type="scientific">Carex littledalei</name>
    <dbReference type="NCBI Taxonomy" id="544730"/>
    <lineage>
        <taxon>Eukaryota</taxon>
        <taxon>Viridiplantae</taxon>
        <taxon>Streptophyta</taxon>
        <taxon>Embryophyta</taxon>
        <taxon>Tracheophyta</taxon>
        <taxon>Spermatophyta</taxon>
        <taxon>Magnoliopsida</taxon>
        <taxon>Liliopsida</taxon>
        <taxon>Poales</taxon>
        <taxon>Cyperaceae</taxon>
        <taxon>Cyperoideae</taxon>
        <taxon>Cariceae</taxon>
        <taxon>Carex</taxon>
        <taxon>Carex subgen. Euthyceras</taxon>
    </lineage>
</organism>
<gene>
    <name evidence="4" type="ORF">FCM35_KLT16738</name>
</gene>
<dbReference type="SMART" id="SM00343">
    <property type="entry name" value="ZnF_C2HC"/>
    <property type="match status" value="2"/>
</dbReference>
<dbReference type="OrthoDB" id="10044176at2759"/>
<keyword evidence="1" id="KW-0863">Zinc-finger</keyword>
<dbReference type="EMBL" id="SWLB01000004">
    <property type="protein sequence ID" value="KAF3339267.1"/>
    <property type="molecule type" value="Genomic_DNA"/>
</dbReference>
<keyword evidence="1" id="KW-0862">Zinc</keyword>